<name>A0A0L0EZJ9_9EUKA</name>
<keyword evidence="2" id="KW-1185">Reference proteome</keyword>
<gene>
    <name evidence="1" type="ORF">SARC_18229</name>
</gene>
<dbReference type="RefSeq" id="XP_014143165.1">
    <property type="nucleotide sequence ID" value="XM_014287690.1"/>
</dbReference>
<dbReference type="GeneID" id="25918733"/>
<accession>A0A0L0EZJ9</accession>
<evidence type="ECO:0000313" key="2">
    <source>
        <dbReference type="Proteomes" id="UP000054560"/>
    </source>
</evidence>
<dbReference type="Proteomes" id="UP000054560">
    <property type="component" value="Unassembled WGS sequence"/>
</dbReference>
<protein>
    <submittedName>
        <fullName evidence="1">Uncharacterized protein</fullName>
    </submittedName>
</protein>
<dbReference type="EMBL" id="KQ256304">
    <property type="protein sequence ID" value="KNC69263.1"/>
    <property type="molecule type" value="Genomic_DNA"/>
</dbReference>
<dbReference type="AlphaFoldDB" id="A0A0L0EZJ9"/>
<sequence length="49" mass="5638">PRLTGGKGTKKPTDAVPHYVRNFLRKLEQFKEKTKVQPVSINGTYTMYL</sequence>
<organism evidence="1 2">
    <name type="scientific">Sphaeroforma arctica JP610</name>
    <dbReference type="NCBI Taxonomy" id="667725"/>
    <lineage>
        <taxon>Eukaryota</taxon>
        <taxon>Ichthyosporea</taxon>
        <taxon>Ichthyophonida</taxon>
        <taxon>Sphaeroforma</taxon>
    </lineage>
</organism>
<feature type="non-terminal residue" evidence="1">
    <location>
        <position position="1"/>
    </location>
</feature>
<proteinExistence type="predicted"/>
<reference evidence="1 2" key="1">
    <citation type="submission" date="2011-02" db="EMBL/GenBank/DDBJ databases">
        <title>The Genome Sequence of Sphaeroforma arctica JP610.</title>
        <authorList>
            <consortium name="The Broad Institute Genome Sequencing Platform"/>
            <person name="Russ C."/>
            <person name="Cuomo C."/>
            <person name="Young S.K."/>
            <person name="Zeng Q."/>
            <person name="Gargeya S."/>
            <person name="Alvarado L."/>
            <person name="Berlin A."/>
            <person name="Chapman S.B."/>
            <person name="Chen Z."/>
            <person name="Freedman E."/>
            <person name="Gellesch M."/>
            <person name="Goldberg J."/>
            <person name="Griggs A."/>
            <person name="Gujja S."/>
            <person name="Heilman E."/>
            <person name="Heiman D."/>
            <person name="Howarth C."/>
            <person name="Mehta T."/>
            <person name="Neiman D."/>
            <person name="Pearson M."/>
            <person name="Roberts A."/>
            <person name="Saif S."/>
            <person name="Shea T."/>
            <person name="Shenoy N."/>
            <person name="Sisk P."/>
            <person name="Stolte C."/>
            <person name="Sykes S."/>
            <person name="White J."/>
            <person name="Yandava C."/>
            <person name="Burger G."/>
            <person name="Gray M.W."/>
            <person name="Holland P.W.H."/>
            <person name="King N."/>
            <person name="Lang F.B.F."/>
            <person name="Roger A.J."/>
            <person name="Ruiz-Trillo I."/>
            <person name="Haas B."/>
            <person name="Nusbaum C."/>
            <person name="Birren B."/>
        </authorList>
    </citation>
    <scope>NUCLEOTIDE SEQUENCE [LARGE SCALE GENOMIC DNA]</scope>
    <source>
        <strain evidence="1 2">JP610</strain>
    </source>
</reference>
<evidence type="ECO:0000313" key="1">
    <source>
        <dbReference type="EMBL" id="KNC69263.1"/>
    </source>
</evidence>